<evidence type="ECO:0000256" key="1">
    <source>
        <dbReference type="SAM" id="MobiDB-lite"/>
    </source>
</evidence>
<name>A0A5J4PG58_9ZZZZ</name>
<gene>
    <name evidence="2" type="ORF">EZS27_040724</name>
</gene>
<accession>A0A5J4PG58</accession>
<dbReference type="EMBL" id="SNRY01009050">
    <property type="protein sequence ID" value="KAA6307604.1"/>
    <property type="molecule type" value="Genomic_DNA"/>
</dbReference>
<dbReference type="AlphaFoldDB" id="A0A5J4PG58"/>
<reference evidence="2" key="1">
    <citation type="submission" date="2019-03" db="EMBL/GenBank/DDBJ databases">
        <title>Single cell metagenomics reveals metabolic interactions within the superorganism composed of flagellate Streblomastix strix and complex community of Bacteroidetes bacteria on its surface.</title>
        <authorList>
            <person name="Treitli S.C."/>
            <person name="Kolisko M."/>
            <person name="Husnik F."/>
            <person name="Keeling P."/>
            <person name="Hampl V."/>
        </authorList>
    </citation>
    <scope>NUCLEOTIDE SEQUENCE</scope>
    <source>
        <strain evidence="2">STM</strain>
    </source>
</reference>
<feature type="region of interest" description="Disordered" evidence="1">
    <location>
        <begin position="56"/>
        <end position="76"/>
    </location>
</feature>
<feature type="compositionally biased region" description="Basic and acidic residues" evidence="1">
    <location>
        <begin position="58"/>
        <end position="76"/>
    </location>
</feature>
<comment type="caution">
    <text evidence="2">The sequence shown here is derived from an EMBL/GenBank/DDBJ whole genome shotgun (WGS) entry which is preliminary data.</text>
</comment>
<proteinExistence type="predicted"/>
<evidence type="ECO:0000313" key="2">
    <source>
        <dbReference type="EMBL" id="KAA6307604.1"/>
    </source>
</evidence>
<sequence>MITIKDITGASVEVTNLDAAIRQCRLCKDSPYKMPSGHTLGENHAYMPEQLTTIKQQQRRERWLPSTKKRYEDGKRFTKPDMGYEIGHHEAYHPASIYWNSYTREEMAAHFNAFFGTDIK</sequence>
<protein>
    <submittedName>
        <fullName evidence="2">Uncharacterized protein</fullName>
    </submittedName>
</protein>
<organism evidence="2">
    <name type="scientific">termite gut metagenome</name>
    <dbReference type="NCBI Taxonomy" id="433724"/>
    <lineage>
        <taxon>unclassified sequences</taxon>
        <taxon>metagenomes</taxon>
        <taxon>organismal metagenomes</taxon>
    </lineage>
</organism>